<sequence length="212" mass="25028">MPETEIYTEFELFVQQKQQIDAYKAQIVSAWQLIDTALLCVEIALLPISQLLNDDDNLLYRHMFELVDMDKALCALISSDRVINNLKEYIIWTQRELQQDKMFDDVTSSGLMKSLRYLISRSSVSRKQWYENENKILLNLRVYFRLFGAIERQISSRKIEDTVEEIGNTTVEIKWVVLRSFVHDFFEKMKEFVQIAAEVGLEQAKQRQCKNL</sequence>
<evidence type="ECO:0000313" key="2">
    <source>
        <dbReference type="Proteomes" id="UP001620626"/>
    </source>
</evidence>
<protein>
    <submittedName>
        <fullName evidence="1">Uncharacterized protein</fullName>
    </submittedName>
</protein>
<dbReference type="AlphaFoldDB" id="A0ABD2LYQ7"/>
<accession>A0ABD2LYQ7</accession>
<organism evidence="1 2">
    <name type="scientific">Heterodera trifolii</name>
    <dbReference type="NCBI Taxonomy" id="157864"/>
    <lineage>
        <taxon>Eukaryota</taxon>
        <taxon>Metazoa</taxon>
        <taxon>Ecdysozoa</taxon>
        <taxon>Nematoda</taxon>
        <taxon>Chromadorea</taxon>
        <taxon>Rhabditida</taxon>
        <taxon>Tylenchina</taxon>
        <taxon>Tylenchomorpha</taxon>
        <taxon>Tylenchoidea</taxon>
        <taxon>Heteroderidae</taxon>
        <taxon>Heteroderinae</taxon>
        <taxon>Heterodera</taxon>
    </lineage>
</organism>
<name>A0ABD2LYQ7_9BILA</name>
<keyword evidence="2" id="KW-1185">Reference proteome</keyword>
<dbReference type="Proteomes" id="UP001620626">
    <property type="component" value="Unassembled WGS sequence"/>
</dbReference>
<gene>
    <name evidence="1" type="ORF">niasHT_009215</name>
</gene>
<comment type="caution">
    <text evidence="1">The sequence shown here is derived from an EMBL/GenBank/DDBJ whole genome shotgun (WGS) entry which is preliminary data.</text>
</comment>
<dbReference type="EMBL" id="JBICBT010000213">
    <property type="protein sequence ID" value="KAL3120390.1"/>
    <property type="molecule type" value="Genomic_DNA"/>
</dbReference>
<reference evidence="1 2" key="1">
    <citation type="submission" date="2024-10" db="EMBL/GenBank/DDBJ databases">
        <authorList>
            <person name="Kim D."/>
        </authorList>
    </citation>
    <scope>NUCLEOTIDE SEQUENCE [LARGE SCALE GENOMIC DNA]</scope>
    <source>
        <strain evidence="1">BH-2024</strain>
    </source>
</reference>
<proteinExistence type="predicted"/>
<evidence type="ECO:0000313" key="1">
    <source>
        <dbReference type="EMBL" id="KAL3120390.1"/>
    </source>
</evidence>